<keyword evidence="4" id="KW-1185">Reference proteome</keyword>
<proteinExistence type="predicted"/>
<feature type="domain" description="Thiamine pyrophosphate enzyme TPP-binding" evidence="2">
    <location>
        <begin position="52"/>
        <end position="211"/>
    </location>
</feature>
<dbReference type="GO" id="GO:0030976">
    <property type="term" value="F:thiamine pyrophosphate binding"/>
    <property type="evidence" value="ECO:0007669"/>
    <property type="project" value="InterPro"/>
</dbReference>
<evidence type="ECO:0000256" key="1">
    <source>
        <dbReference type="ARBA" id="ARBA00023002"/>
    </source>
</evidence>
<dbReference type="InterPro" id="IPR051457">
    <property type="entry name" value="2-oxoacid:Fd_oxidoreductase"/>
</dbReference>
<dbReference type="PANTHER" id="PTHR48084:SF3">
    <property type="entry name" value="SUBUNIT OF PYRUVATE:FLAVODOXIN OXIDOREDUCTASE"/>
    <property type="match status" value="1"/>
</dbReference>
<sequence length="251" mass="27347">MAELLYSRTKTIQEDKVSGFCPGCMHSSVMKLIGEVIDELGIVDKTAAVLGIGCCGLQMDYMAYDNITAPHGRACAVATGMKRANPDTIYYTYQGDGDLASIGLAETMSAANRGENFTVIFVNNGIYGMTGGQLAPTTLFGMKASTAPKGRIAEEHGYPMHVCETLNQLTAPYYLERTSCNTPANVLKTKKAIKKAFQYQMEGKGFSLVEIVTSCPTNWGLDSLKALDFLEENMLKEYPLGVIRDKGMEEK</sequence>
<accession>A0A1H7KBE8</accession>
<protein>
    <submittedName>
        <fullName evidence="3">2-oxoglutarate ferredoxin oxidoreductase subunit beta</fullName>
    </submittedName>
</protein>
<dbReference type="RefSeq" id="WP_044936482.1">
    <property type="nucleotide sequence ID" value="NZ_FNZX01000012.1"/>
</dbReference>
<gene>
    <name evidence="3" type="ORF">SAMN02910377_01959</name>
</gene>
<dbReference type="Gene3D" id="3.40.50.970">
    <property type="match status" value="1"/>
</dbReference>
<dbReference type="AlphaFoldDB" id="A0A1H7KBE8"/>
<dbReference type="InterPro" id="IPR029061">
    <property type="entry name" value="THDP-binding"/>
</dbReference>
<dbReference type="InterPro" id="IPR011766">
    <property type="entry name" value="TPP_enzyme_TPP-bd"/>
</dbReference>
<dbReference type="PANTHER" id="PTHR48084">
    <property type="entry name" value="2-OXOGLUTARATE OXIDOREDUCTASE SUBUNIT KORB-RELATED"/>
    <property type="match status" value="1"/>
</dbReference>
<evidence type="ECO:0000313" key="4">
    <source>
        <dbReference type="Proteomes" id="UP000182321"/>
    </source>
</evidence>
<name>A0A1H7KBE8_9FIRM</name>
<keyword evidence="1" id="KW-0560">Oxidoreductase</keyword>
<dbReference type="GO" id="GO:0016625">
    <property type="term" value="F:oxidoreductase activity, acting on the aldehyde or oxo group of donors, iron-sulfur protein as acceptor"/>
    <property type="evidence" value="ECO:0007669"/>
    <property type="project" value="UniProtKB-ARBA"/>
</dbReference>
<dbReference type="GO" id="GO:0045333">
    <property type="term" value="P:cellular respiration"/>
    <property type="evidence" value="ECO:0007669"/>
    <property type="project" value="UniProtKB-ARBA"/>
</dbReference>
<evidence type="ECO:0000259" key="2">
    <source>
        <dbReference type="Pfam" id="PF02775"/>
    </source>
</evidence>
<dbReference type="SUPFAM" id="SSF52518">
    <property type="entry name" value="Thiamin diphosphate-binding fold (THDP-binding)"/>
    <property type="match status" value="1"/>
</dbReference>
<evidence type="ECO:0000313" key="3">
    <source>
        <dbReference type="EMBL" id="SEK83776.1"/>
    </source>
</evidence>
<reference evidence="4" key="1">
    <citation type="submission" date="2016-10" db="EMBL/GenBank/DDBJ databases">
        <authorList>
            <person name="Varghese N."/>
        </authorList>
    </citation>
    <scope>NUCLEOTIDE SEQUENCE [LARGE SCALE GENOMIC DNA]</scope>
    <source>
        <strain evidence="4">ACV-9</strain>
    </source>
</reference>
<organism evidence="3 4">
    <name type="scientific">Pseudobutyrivibrio ruminis</name>
    <dbReference type="NCBI Taxonomy" id="46206"/>
    <lineage>
        <taxon>Bacteria</taxon>
        <taxon>Bacillati</taxon>
        <taxon>Bacillota</taxon>
        <taxon>Clostridia</taxon>
        <taxon>Lachnospirales</taxon>
        <taxon>Lachnospiraceae</taxon>
        <taxon>Pseudobutyrivibrio</taxon>
    </lineage>
</organism>
<dbReference type="Pfam" id="PF02775">
    <property type="entry name" value="TPP_enzyme_C"/>
    <property type="match status" value="1"/>
</dbReference>
<dbReference type="Proteomes" id="UP000182321">
    <property type="component" value="Unassembled WGS sequence"/>
</dbReference>
<dbReference type="EMBL" id="FNZX01000012">
    <property type="protein sequence ID" value="SEK83776.1"/>
    <property type="molecule type" value="Genomic_DNA"/>
</dbReference>